<feature type="binding site" evidence="12">
    <location>
        <position position="144"/>
    </location>
    <ligand>
        <name>FAD</name>
        <dbReference type="ChEBI" id="CHEBI:57692"/>
    </ligand>
</feature>
<dbReference type="InterPro" id="IPR008333">
    <property type="entry name" value="Cbr1-like_FAD-bd_dom"/>
</dbReference>
<dbReference type="Gene3D" id="2.40.30.10">
    <property type="entry name" value="Translation factors"/>
    <property type="match status" value="1"/>
</dbReference>
<evidence type="ECO:0000256" key="12">
    <source>
        <dbReference type="PIRSR" id="PIRSR601834-1"/>
    </source>
</evidence>
<evidence type="ECO:0000256" key="11">
    <source>
        <dbReference type="ARBA" id="ARBA00023221"/>
    </source>
</evidence>
<dbReference type="WBParaSite" id="Pan_g4778.t1">
    <property type="protein sequence ID" value="Pan_g4778.t1"/>
    <property type="gene ID" value="Pan_g4778"/>
</dbReference>
<dbReference type="EC" id="1.6.2.2" evidence="13"/>
<feature type="binding site" evidence="12">
    <location>
        <position position="179"/>
    </location>
    <ligand>
        <name>FAD</name>
        <dbReference type="ChEBI" id="CHEBI:57692"/>
    </ligand>
</feature>
<keyword evidence="8" id="KW-0756">Sterol biosynthesis</keyword>
<dbReference type="InterPro" id="IPR017938">
    <property type="entry name" value="Riboflavin_synthase-like_b-brl"/>
</dbReference>
<dbReference type="PANTHER" id="PTHR19370:SF185">
    <property type="entry name" value="NADH-CYTOCHROME B5 REDUCTASE"/>
    <property type="match status" value="1"/>
</dbReference>
<evidence type="ECO:0000259" key="14">
    <source>
        <dbReference type="PROSITE" id="PS51384"/>
    </source>
</evidence>
<dbReference type="InterPro" id="IPR017927">
    <property type="entry name" value="FAD-bd_FR_type"/>
</dbReference>
<feature type="binding site" evidence="12">
    <location>
        <position position="162"/>
    </location>
    <ligand>
        <name>FAD</name>
        <dbReference type="ChEBI" id="CHEBI:57692"/>
    </ligand>
</feature>
<feature type="binding site" evidence="12">
    <location>
        <position position="236"/>
    </location>
    <ligand>
        <name>FAD</name>
        <dbReference type="ChEBI" id="CHEBI:57692"/>
    </ligand>
</feature>
<comment type="cofactor">
    <cofactor evidence="1 12 13">
        <name>FAD</name>
        <dbReference type="ChEBI" id="CHEBI:57692"/>
    </cofactor>
</comment>
<organism evidence="15 16">
    <name type="scientific">Panagrellus redivivus</name>
    <name type="common">Microworm</name>
    <dbReference type="NCBI Taxonomy" id="6233"/>
    <lineage>
        <taxon>Eukaryota</taxon>
        <taxon>Metazoa</taxon>
        <taxon>Ecdysozoa</taxon>
        <taxon>Nematoda</taxon>
        <taxon>Chromadorea</taxon>
        <taxon>Rhabditida</taxon>
        <taxon>Tylenchina</taxon>
        <taxon>Panagrolaimomorpha</taxon>
        <taxon>Panagrolaimoidea</taxon>
        <taxon>Panagrolaimidae</taxon>
        <taxon>Panagrellus</taxon>
    </lineage>
</organism>
<sequence length="352" mass="38759">MGAGCSLFGCSKVSTFGIRSRDDDQNQSRKVLLSSTMPDTNNSVLVTTSLIAATAIAGFLIYKKLSGNCPFTCGAAKSKKKKGPITLEDPEKKYSLKLIEKVEVSSDTRQFKFALPSESHVLGLPVGQHIYLSAKIDGKLVVRPYTPISSDDDTGFVLFMIKVYLAGVHPKFPEGGKMSQHLDSLHLGEHIDVRGPAGLITYEGNSVFAIQKDKKAKPVNHKFKKIGMIAGGSGITPMLQIIKEILKHPEDTTNVSLLFANQTPDDVLLKEDLDKLAETYPDRFNVWYTVDRPNPIWEYSTGFINDEMISKHLPAPGSDTAIFMCGPPPMINYACHPALDKLNHSPDNRFNF</sequence>
<proteinExistence type="inferred from homology"/>
<dbReference type="SUPFAM" id="SSF63380">
    <property type="entry name" value="Riboflavin synthase domain-like"/>
    <property type="match status" value="1"/>
</dbReference>
<evidence type="ECO:0000256" key="7">
    <source>
        <dbReference type="ARBA" id="ARBA00023002"/>
    </source>
</evidence>
<dbReference type="InterPro" id="IPR001433">
    <property type="entry name" value="OxRdtase_FAD/NAD-bd"/>
</dbReference>
<protein>
    <recommendedName>
        <fullName evidence="13">NADH-cytochrome b5 reductase</fullName>
        <ecNumber evidence="13">1.6.2.2</ecNumber>
    </recommendedName>
</protein>
<name>A0A7E4VYU6_PANRE</name>
<evidence type="ECO:0000256" key="4">
    <source>
        <dbReference type="ARBA" id="ARBA00022630"/>
    </source>
</evidence>
<comment type="catalytic activity">
    <reaction evidence="13">
        <text>2 Fe(III)-[cytochrome b5] + NADH = 2 Fe(II)-[cytochrome b5] + NAD(+) + H(+)</text>
        <dbReference type="Rhea" id="RHEA:46680"/>
        <dbReference type="Rhea" id="RHEA-COMP:10438"/>
        <dbReference type="Rhea" id="RHEA-COMP:10439"/>
        <dbReference type="ChEBI" id="CHEBI:15378"/>
        <dbReference type="ChEBI" id="CHEBI:29033"/>
        <dbReference type="ChEBI" id="CHEBI:29034"/>
        <dbReference type="ChEBI" id="CHEBI:57540"/>
        <dbReference type="ChEBI" id="CHEBI:57945"/>
        <dbReference type="EC" id="1.6.2.2"/>
    </reaction>
</comment>
<dbReference type="PRINTS" id="PR00371">
    <property type="entry name" value="FPNCR"/>
</dbReference>
<evidence type="ECO:0000256" key="1">
    <source>
        <dbReference type="ARBA" id="ARBA00001974"/>
    </source>
</evidence>
<keyword evidence="5 12" id="KW-0274">FAD</keyword>
<evidence type="ECO:0000256" key="9">
    <source>
        <dbReference type="ARBA" id="ARBA00023027"/>
    </source>
</evidence>
<dbReference type="GO" id="GO:0016126">
    <property type="term" value="P:sterol biosynthetic process"/>
    <property type="evidence" value="ECO:0007669"/>
    <property type="project" value="UniProtKB-KW"/>
</dbReference>
<evidence type="ECO:0000256" key="2">
    <source>
        <dbReference type="ARBA" id="ARBA00006105"/>
    </source>
</evidence>
<dbReference type="PRINTS" id="PR00406">
    <property type="entry name" value="CYTB5RDTASE"/>
</dbReference>
<keyword evidence="10" id="KW-1207">Sterol metabolism</keyword>
<dbReference type="FunFam" id="3.40.50.80:FF:000005">
    <property type="entry name" value="NADH-cytochrome b5 reductase"/>
    <property type="match status" value="1"/>
</dbReference>
<comment type="similarity">
    <text evidence="2 13">Belongs to the flavoprotein pyridine nucleotide cytochrome reductase family.</text>
</comment>
<dbReference type="CDD" id="cd06183">
    <property type="entry name" value="cyt_b5_reduct_like"/>
    <property type="match status" value="1"/>
</dbReference>
<evidence type="ECO:0000313" key="15">
    <source>
        <dbReference type="Proteomes" id="UP000492821"/>
    </source>
</evidence>
<dbReference type="SUPFAM" id="SSF52343">
    <property type="entry name" value="Ferredoxin reductase-like, C-terminal NADP-linked domain"/>
    <property type="match status" value="1"/>
</dbReference>
<dbReference type="GO" id="GO:0005739">
    <property type="term" value="C:mitochondrion"/>
    <property type="evidence" value="ECO:0007669"/>
    <property type="project" value="TreeGrafter"/>
</dbReference>
<keyword evidence="4 12" id="KW-0285">Flavoprotein</keyword>
<feature type="binding site" evidence="12">
    <location>
        <position position="178"/>
    </location>
    <ligand>
        <name>FAD</name>
        <dbReference type="ChEBI" id="CHEBI:57692"/>
    </ligand>
</feature>
<keyword evidence="7 13" id="KW-0560">Oxidoreductase</keyword>
<evidence type="ECO:0000256" key="3">
    <source>
        <dbReference type="ARBA" id="ARBA00022516"/>
    </source>
</evidence>
<evidence type="ECO:0000256" key="8">
    <source>
        <dbReference type="ARBA" id="ARBA00023011"/>
    </source>
</evidence>
<dbReference type="PROSITE" id="PS51384">
    <property type="entry name" value="FAD_FR"/>
    <property type="match status" value="1"/>
</dbReference>
<dbReference type="InterPro" id="IPR001834">
    <property type="entry name" value="CBR-like"/>
</dbReference>
<feature type="binding site" evidence="12">
    <location>
        <position position="145"/>
    </location>
    <ligand>
        <name>FAD</name>
        <dbReference type="ChEBI" id="CHEBI:57692"/>
    </ligand>
</feature>
<feature type="binding site" evidence="12">
    <location>
        <position position="177"/>
    </location>
    <ligand>
        <name>FAD</name>
        <dbReference type="ChEBI" id="CHEBI:57692"/>
    </ligand>
</feature>
<evidence type="ECO:0000313" key="16">
    <source>
        <dbReference type="WBParaSite" id="Pan_g4778.t1"/>
    </source>
</evidence>
<feature type="domain" description="FAD-binding FR-type" evidence="14">
    <location>
        <begin position="91"/>
        <end position="203"/>
    </location>
</feature>
<evidence type="ECO:0000256" key="5">
    <source>
        <dbReference type="ARBA" id="ARBA00022827"/>
    </source>
</evidence>
<dbReference type="PANTHER" id="PTHR19370">
    <property type="entry name" value="NADH-CYTOCHROME B5 REDUCTASE"/>
    <property type="match status" value="1"/>
</dbReference>
<keyword evidence="15" id="KW-1185">Reference proteome</keyword>
<keyword evidence="3" id="KW-0444">Lipid biosynthesis</keyword>
<dbReference type="GO" id="GO:0071949">
    <property type="term" value="F:FAD binding"/>
    <property type="evidence" value="ECO:0007669"/>
    <property type="project" value="TreeGrafter"/>
</dbReference>
<dbReference type="FunFam" id="2.40.30.10:FF:000021">
    <property type="entry name" value="NADH-cytochrome b5 reductase"/>
    <property type="match status" value="1"/>
</dbReference>
<keyword evidence="6" id="KW-0443">Lipid metabolism</keyword>
<evidence type="ECO:0000256" key="10">
    <source>
        <dbReference type="ARBA" id="ARBA00023166"/>
    </source>
</evidence>
<dbReference type="InterPro" id="IPR001709">
    <property type="entry name" value="Flavoprot_Pyr_Nucl_cyt_Rdtase"/>
</dbReference>
<dbReference type="AlphaFoldDB" id="A0A7E4VYU6"/>
<reference evidence="15" key="1">
    <citation type="journal article" date="2013" name="Genetics">
        <title>The draft genome and transcriptome of Panagrellus redivivus are shaped by the harsh demands of a free-living lifestyle.</title>
        <authorList>
            <person name="Srinivasan J."/>
            <person name="Dillman A.R."/>
            <person name="Macchietto M.G."/>
            <person name="Heikkinen L."/>
            <person name="Lakso M."/>
            <person name="Fracchia K.M."/>
            <person name="Antoshechkin I."/>
            <person name="Mortazavi A."/>
            <person name="Wong G."/>
            <person name="Sternberg P.W."/>
        </authorList>
    </citation>
    <scope>NUCLEOTIDE SEQUENCE [LARGE SCALE GENOMIC DNA]</scope>
    <source>
        <strain evidence="15">MT8872</strain>
    </source>
</reference>
<dbReference type="Proteomes" id="UP000492821">
    <property type="component" value="Unassembled WGS sequence"/>
</dbReference>
<keyword evidence="6" id="KW-0752">Steroid biosynthesis</keyword>
<keyword evidence="9 13" id="KW-0520">NAD</keyword>
<dbReference type="Pfam" id="PF00175">
    <property type="entry name" value="NAD_binding_1"/>
    <property type="match status" value="1"/>
</dbReference>
<dbReference type="Gene3D" id="3.40.50.80">
    <property type="entry name" value="Nucleotide-binding domain of ferredoxin-NADP reductase (FNR) module"/>
    <property type="match status" value="1"/>
</dbReference>
<reference evidence="16" key="2">
    <citation type="submission" date="2020-10" db="UniProtKB">
        <authorList>
            <consortium name="WormBaseParasite"/>
        </authorList>
    </citation>
    <scope>IDENTIFICATION</scope>
</reference>
<keyword evidence="11" id="KW-0753">Steroid metabolism</keyword>
<accession>A0A7E4VYU6</accession>
<dbReference type="Pfam" id="PF00970">
    <property type="entry name" value="FAD_binding_6"/>
    <property type="match status" value="1"/>
</dbReference>
<feature type="binding site" evidence="12">
    <location>
        <position position="143"/>
    </location>
    <ligand>
        <name>FAD</name>
        <dbReference type="ChEBI" id="CHEBI:57692"/>
    </ligand>
</feature>
<evidence type="ECO:0000256" key="6">
    <source>
        <dbReference type="ARBA" id="ARBA00022955"/>
    </source>
</evidence>
<dbReference type="InterPro" id="IPR039261">
    <property type="entry name" value="FNR_nucleotide-bd"/>
</dbReference>
<dbReference type="GO" id="GO:0090524">
    <property type="term" value="F:cytochrome-b5 reductase activity, acting on NADH"/>
    <property type="evidence" value="ECO:0007669"/>
    <property type="project" value="UniProtKB-EC"/>
</dbReference>
<evidence type="ECO:0000256" key="13">
    <source>
        <dbReference type="RuleBase" id="RU361226"/>
    </source>
</evidence>